<dbReference type="Proteomes" id="UP000637769">
    <property type="component" value="Unassembled WGS sequence"/>
</dbReference>
<keyword evidence="2" id="KW-1185">Reference proteome</keyword>
<gene>
    <name evidence="1" type="ORF">GCM10007207_28370</name>
</gene>
<reference evidence="2" key="1">
    <citation type="journal article" date="2019" name="Int. J. Syst. Evol. Microbiol.">
        <title>The Global Catalogue of Microorganisms (GCM) 10K type strain sequencing project: providing services to taxonomists for standard genome sequencing and annotation.</title>
        <authorList>
            <consortium name="The Broad Institute Genomics Platform"/>
            <consortium name="The Broad Institute Genome Sequencing Center for Infectious Disease"/>
            <person name="Wu L."/>
            <person name="Ma J."/>
        </authorList>
    </citation>
    <scope>NUCLEOTIDE SEQUENCE [LARGE SCALE GENOMIC DNA]</scope>
    <source>
        <strain evidence="2">CCM 7132</strain>
    </source>
</reference>
<sequence>MDLTMENKIEKLGRYEKKEILELLKRALKNVSADYVLLGHPSELDIFVERVFAYELYHQMRLLFRDKHGVVNGEYRKYLKLIPDIDNNKTYIPDLVVHQPSTLDRNFLAIEIKTSPSLNRNDLKRDLGKLEFYTRPPKLEGLGFQLGVMLIVNYDIEKEITCDKSLKDELRSFLEKYPRNSIWTLSFEKEKDGIFVPIVKTFMSDSPILCN</sequence>
<evidence type="ECO:0000313" key="2">
    <source>
        <dbReference type="Proteomes" id="UP000637769"/>
    </source>
</evidence>
<protein>
    <submittedName>
        <fullName evidence="1">Uncharacterized protein</fullName>
    </submittedName>
</protein>
<dbReference type="EMBL" id="BMCH01000009">
    <property type="protein sequence ID" value="GGC41364.1"/>
    <property type="molecule type" value="Genomic_DNA"/>
</dbReference>
<evidence type="ECO:0000313" key="1">
    <source>
        <dbReference type="EMBL" id="GGC41364.1"/>
    </source>
</evidence>
<accession>A0ABQ1MJL5</accession>
<organism evidence="1 2">
    <name type="scientific">Asaia siamensis</name>
    <dbReference type="NCBI Taxonomy" id="110479"/>
    <lineage>
        <taxon>Bacteria</taxon>
        <taxon>Pseudomonadati</taxon>
        <taxon>Pseudomonadota</taxon>
        <taxon>Alphaproteobacteria</taxon>
        <taxon>Acetobacterales</taxon>
        <taxon>Acetobacteraceae</taxon>
        <taxon>Asaia</taxon>
    </lineage>
</organism>
<name>A0ABQ1MJL5_9PROT</name>
<proteinExistence type="predicted"/>
<comment type="caution">
    <text evidence="1">The sequence shown here is derived from an EMBL/GenBank/DDBJ whole genome shotgun (WGS) entry which is preliminary data.</text>
</comment>